<dbReference type="AlphaFoldDB" id="A0A1I3I5M4"/>
<dbReference type="EMBL" id="FOQY01000003">
    <property type="protein sequence ID" value="SFI43294.1"/>
    <property type="molecule type" value="Genomic_DNA"/>
</dbReference>
<organism evidence="2 3">
    <name type="scientific">Streptosporangium canum</name>
    <dbReference type="NCBI Taxonomy" id="324952"/>
    <lineage>
        <taxon>Bacteria</taxon>
        <taxon>Bacillati</taxon>
        <taxon>Actinomycetota</taxon>
        <taxon>Actinomycetes</taxon>
        <taxon>Streptosporangiales</taxon>
        <taxon>Streptosporangiaceae</taxon>
        <taxon>Streptosporangium</taxon>
    </lineage>
</organism>
<gene>
    <name evidence="2" type="ORF">SAMN05216275_103148</name>
</gene>
<name>A0A1I3I5M4_9ACTN</name>
<keyword evidence="3" id="KW-1185">Reference proteome</keyword>
<evidence type="ECO:0000313" key="3">
    <source>
        <dbReference type="Proteomes" id="UP000199111"/>
    </source>
</evidence>
<sequence>MASLAQIAGSGVSFRKDPVPSARRTWKVREVPPRVTASTISRSHRAAGSPDLFCGVPESSPDSFPGVPEGSPNLL</sequence>
<reference evidence="3" key="1">
    <citation type="submission" date="2016-10" db="EMBL/GenBank/DDBJ databases">
        <authorList>
            <person name="Varghese N."/>
            <person name="Submissions S."/>
        </authorList>
    </citation>
    <scope>NUCLEOTIDE SEQUENCE [LARGE SCALE GENOMIC DNA]</scope>
    <source>
        <strain evidence="3">CGMCC 4.2126</strain>
    </source>
</reference>
<accession>A0A1I3I5M4</accession>
<protein>
    <submittedName>
        <fullName evidence="2">Uncharacterized protein</fullName>
    </submittedName>
</protein>
<evidence type="ECO:0000313" key="2">
    <source>
        <dbReference type="EMBL" id="SFI43294.1"/>
    </source>
</evidence>
<dbReference type="Proteomes" id="UP000199111">
    <property type="component" value="Unassembled WGS sequence"/>
</dbReference>
<evidence type="ECO:0000256" key="1">
    <source>
        <dbReference type="SAM" id="MobiDB-lite"/>
    </source>
</evidence>
<proteinExistence type="predicted"/>
<feature type="region of interest" description="Disordered" evidence="1">
    <location>
        <begin position="1"/>
        <end position="75"/>
    </location>
</feature>